<gene>
    <name evidence="14" type="ORF">VICG_01647</name>
</gene>
<keyword evidence="15" id="KW-1185">Reference proteome</keyword>
<evidence type="ECO:0000256" key="6">
    <source>
        <dbReference type="ARBA" id="ARBA00022771"/>
    </source>
</evidence>
<dbReference type="PROSITE" id="PS50103">
    <property type="entry name" value="ZF_C3H1"/>
    <property type="match status" value="4"/>
</dbReference>
<dbReference type="GO" id="GO:0008270">
    <property type="term" value="F:zinc ion binding"/>
    <property type="evidence" value="ECO:0007669"/>
    <property type="project" value="UniProtKB-KW"/>
</dbReference>
<protein>
    <recommendedName>
        <fullName evidence="12">mRNA 3'-end-processing protein</fullName>
    </recommendedName>
</protein>
<dbReference type="Proteomes" id="UP000011082">
    <property type="component" value="Unassembled WGS sequence"/>
</dbReference>
<dbReference type="GO" id="GO:0005829">
    <property type="term" value="C:cytosol"/>
    <property type="evidence" value="ECO:0007669"/>
    <property type="project" value="EnsemblFungi"/>
</dbReference>
<keyword evidence="3 12" id="KW-0507">mRNA processing</keyword>
<evidence type="ECO:0000256" key="9">
    <source>
        <dbReference type="ARBA" id="ARBA00023242"/>
    </source>
</evidence>
<dbReference type="RefSeq" id="XP_007605092.1">
    <property type="nucleotide sequence ID" value="XM_007605030.1"/>
</dbReference>
<dbReference type="SMART" id="SM00356">
    <property type="entry name" value="ZnF_C3H1"/>
    <property type="match status" value="5"/>
</dbReference>
<comment type="function">
    <text evidence="10 12">Component of the cleavage factor I (CF I) involved in pre-mRNA 3'-end processing.</text>
</comment>
<feature type="zinc finger region" description="C3H1-type" evidence="11">
    <location>
        <begin position="48"/>
        <end position="75"/>
    </location>
</feature>
<dbReference type="OMA" id="SKECLWY"/>
<sequence>MTAREKKYDFEEFIEKELKLSETADVYCPAYQKGQCRDRHCRLIHIKLATAVVCKHWLRGLCKKNEKCEFLHEYNLKKMPECFFFNVYGVCNNSDCIFLHLRPDSAARECIWYKRGFCKNGASCKNKHNRAMMCWDYYAGFCKNGPFCKFAHPKFEIKFAEVNDEDILNRPKPNIH</sequence>
<feature type="domain" description="C3H1-type" evidence="13">
    <location>
        <begin position="129"/>
        <end position="155"/>
    </location>
</feature>
<dbReference type="GO" id="GO:0031124">
    <property type="term" value="P:mRNA 3'-end processing"/>
    <property type="evidence" value="ECO:0007669"/>
    <property type="project" value="UniProtKB-UniRule"/>
</dbReference>
<evidence type="ECO:0000256" key="1">
    <source>
        <dbReference type="ARBA" id="ARBA00004123"/>
    </source>
</evidence>
<dbReference type="STRING" id="993615.L2GKW4"/>
<evidence type="ECO:0000256" key="7">
    <source>
        <dbReference type="ARBA" id="ARBA00022833"/>
    </source>
</evidence>
<dbReference type="InParanoid" id="L2GKW4"/>
<feature type="domain" description="C3H1-type" evidence="13">
    <location>
        <begin position="76"/>
        <end position="103"/>
    </location>
</feature>
<dbReference type="VEuPathDB" id="MicrosporidiaDB:VICG_01647"/>
<evidence type="ECO:0000256" key="3">
    <source>
        <dbReference type="ARBA" id="ARBA00022664"/>
    </source>
</evidence>
<organism evidence="14 15">
    <name type="scientific">Vittaforma corneae (strain ATCC 50505)</name>
    <name type="common">Microsporidian parasite</name>
    <name type="synonym">Nosema corneum</name>
    <dbReference type="NCBI Taxonomy" id="993615"/>
    <lineage>
        <taxon>Eukaryota</taxon>
        <taxon>Fungi</taxon>
        <taxon>Fungi incertae sedis</taxon>
        <taxon>Microsporidia</taxon>
        <taxon>Nosematidae</taxon>
        <taxon>Vittaforma</taxon>
    </lineage>
</organism>
<dbReference type="GO" id="GO:0005847">
    <property type="term" value="C:mRNA cleavage and polyadenylation specificity factor complex"/>
    <property type="evidence" value="ECO:0007669"/>
    <property type="project" value="EnsemblFungi"/>
</dbReference>
<evidence type="ECO:0000313" key="14">
    <source>
        <dbReference type="EMBL" id="ELA41274.1"/>
    </source>
</evidence>
<feature type="domain" description="C3H1-type" evidence="13">
    <location>
        <begin position="48"/>
        <end position="75"/>
    </location>
</feature>
<dbReference type="PANTHER" id="PTHR23102:SF24">
    <property type="entry name" value="CLEAVAGE AND POLYADENYLATION SPECIFICITY FACTOR SUBUNIT 4"/>
    <property type="match status" value="1"/>
</dbReference>
<evidence type="ECO:0000259" key="13">
    <source>
        <dbReference type="PROSITE" id="PS50103"/>
    </source>
</evidence>
<dbReference type="GO" id="GO:0003723">
    <property type="term" value="F:RNA binding"/>
    <property type="evidence" value="ECO:0007669"/>
    <property type="project" value="UniProtKB-UniRule"/>
</dbReference>
<keyword evidence="5 12" id="KW-0677">Repeat</keyword>
<dbReference type="InterPro" id="IPR036855">
    <property type="entry name" value="Znf_CCCH_sf"/>
</dbReference>
<dbReference type="Pfam" id="PF00642">
    <property type="entry name" value="zf-CCCH"/>
    <property type="match status" value="1"/>
</dbReference>
<reference evidence="15" key="1">
    <citation type="submission" date="2011-05" db="EMBL/GenBank/DDBJ databases">
        <title>The genome sequence of Vittaforma corneae strain ATCC 50505.</title>
        <authorList>
            <consortium name="The Broad Institute Genome Sequencing Platform"/>
            <person name="Cuomo C."/>
            <person name="Didier E."/>
            <person name="Bowers L."/>
            <person name="Young S.K."/>
            <person name="Zeng Q."/>
            <person name="Gargeya S."/>
            <person name="Fitzgerald M."/>
            <person name="Haas B."/>
            <person name="Abouelleil A."/>
            <person name="Alvarado L."/>
            <person name="Arachchi H.M."/>
            <person name="Berlin A."/>
            <person name="Chapman S.B."/>
            <person name="Gearin G."/>
            <person name="Goldberg J."/>
            <person name="Griggs A."/>
            <person name="Gujja S."/>
            <person name="Hansen M."/>
            <person name="Heiman D."/>
            <person name="Howarth C."/>
            <person name="Larimer J."/>
            <person name="Lui A."/>
            <person name="MacDonald P.J.P."/>
            <person name="McCowen C."/>
            <person name="Montmayeur A."/>
            <person name="Murphy C."/>
            <person name="Neiman D."/>
            <person name="Pearson M."/>
            <person name="Priest M."/>
            <person name="Roberts A."/>
            <person name="Saif S."/>
            <person name="Shea T."/>
            <person name="Sisk P."/>
            <person name="Stolte C."/>
            <person name="Sykes S."/>
            <person name="Wortman J."/>
            <person name="Nusbaum C."/>
            <person name="Birren B."/>
        </authorList>
    </citation>
    <scope>NUCLEOTIDE SEQUENCE [LARGE SCALE GENOMIC DNA]</scope>
    <source>
        <strain evidence="15">ATCC 50505</strain>
    </source>
</reference>
<dbReference type="GeneID" id="19882357"/>
<evidence type="ECO:0000256" key="10">
    <source>
        <dbReference type="ARBA" id="ARBA00024826"/>
    </source>
</evidence>
<evidence type="ECO:0000256" key="12">
    <source>
        <dbReference type="RuleBase" id="RU369008"/>
    </source>
</evidence>
<keyword evidence="6 11" id="KW-0863">Zinc-finger</keyword>
<feature type="zinc finger region" description="C3H1-type" evidence="11">
    <location>
        <begin position="104"/>
        <end position="128"/>
    </location>
</feature>
<dbReference type="SUPFAM" id="SSF90229">
    <property type="entry name" value="CCCH zinc finger"/>
    <property type="match status" value="2"/>
</dbReference>
<dbReference type="InterPro" id="IPR045348">
    <property type="entry name" value="CPSF4/Yth1"/>
</dbReference>
<dbReference type="OrthoDB" id="1914176at2759"/>
<comment type="subcellular location">
    <subcellularLocation>
        <location evidence="1 12">Nucleus</location>
    </subcellularLocation>
</comment>
<dbReference type="Gene3D" id="4.10.1000.10">
    <property type="entry name" value="Zinc finger, CCCH-type"/>
    <property type="match status" value="2"/>
</dbReference>
<dbReference type="EMBL" id="JH370146">
    <property type="protein sequence ID" value="ELA41274.1"/>
    <property type="molecule type" value="Genomic_DNA"/>
</dbReference>
<comment type="similarity">
    <text evidence="2 12">Belongs to the CPSF4/YTH1 family.</text>
</comment>
<evidence type="ECO:0000256" key="4">
    <source>
        <dbReference type="ARBA" id="ARBA00022723"/>
    </source>
</evidence>
<dbReference type="AlphaFoldDB" id="L2GKW4"/>
<feature type="zinc finger region" description="C3H1-type" evidence="11">
    <location>
        <begin position="76"/>
        <end position="103"/>
    </location>
</feature>
<dbReference type="InterPro" id="IPR000571">
    <property type="entry name" value="Znf_CCCH"/>
</dbReference>
<keyword evidence="8 12" id="KW-0694">RNA-binding</keyword>
<keyword evidence="7 11" id="KW-0862">Zinc</keyword>
<keyword evidence="4 11" id="KW-0479">Metal-binding</keyword>
<evidence type="ECO:0000256" key="5">
    <source>
        <dbReference type="ARBA" id="ARBA00022737"/>
    </source>
</evidence>
<dbReference type="PANTHER" id="PTHR23102">
    <property type="entry name" value="CLEAVAGE AND POLYADENYLATION SPECIFICITY FACTOR SUBUNIT 4-RELATED"/>
    <property type="match status" value="1"/>
</dbReference>
<evidence type="ECO:0000256" key="8">
    <source>
        <dbReference type="ARBA" id="ARBA00022884"/>
    </source>
</evidence>
<keyword evidence="9 12" id="KW-0539">Nucleus</keyword>
<feature type="domain" description="C3H1-type" evidence="13">
    <location>
        <begin position="104"/>
        <end position="128"/>
    </location>
</feature>
<dbReference type="FunFam" id="4.10.1000.10:FF:000017">
    <property type="entry name" value="Cleavage and polyadenylation specificity factor 30 kDa subunit"/>
    <property type="match status" value="1"/>
</dbReference>
<proteinExistence type="inferred from homology"/>
<evidence type="ECO:0000313" key="15">
    <source>
        <dbReference type="Proteomes" id="UP000011082"/>
    </source>
</evidence>
<dbReference type="HOGENOM" id="CLU_024513_2_1_1"/>
<feature type="zinc finger region" description="C3H1-type" evidence="11">
    <location>
        <begin position="129"/>
        <end position="155"/>
    </location>
</feature>
<evidence type="ECO:0000256" key="11">
    <source>
        <dbReference type="PROSITE-ProRule" id="PRU00723"/>
    </source>
</evidence>
<evidence type="ECO:0000256" key="2">
    <source>
        <dbReference type="ARBA" id="ARBA00008907"/>
    </source>
</evidence>
<name>L2GKW4_VITCO</name>
<accession>L2GKW4</accession>